<dbReference type="AlphaFoldDB" id="A0A0P7E5P5"/>
<dbReference type="STRING" id="570156.AOG27_16355"/>
<evidence type="ECO:0000313" key="3">
    <source>
        <dbReference type="Proteomes" id="UP000050378"/>
    </source>
</evidence>
<keyword evidence="4" id="KW-1185">Reference proteome</keyword>
<name>A0A0P7E5P5_9GAMM</name>
<dbReference type="RefSeq" id="WP_054554071.1">
    <property type="nucleotide sequence ID" value="NZ_JAQPZS010000030.1"/>
</dbReference>
<dbReference type="Pfam" id="PF05591">
    <property type="entry name" value="T6SS_VipA"/>
    <property type="match status" value="1"/>
</dbReference>
<dbReference type="PANTHER" id="PTHR35850:SF2">
    <property type="entry name" value="TYPE VI SECRETION SYSTEM CONTRACTILE SHEATH SMALL SUBUNIT"/>
    <property type="match status" value="1"/>
</dbReference>
<evidence type="ECO:0000313" key="2">
    <source>
        <dbReference type="EMBL" id="MEJ6498406.1"/>
    </source>
</evidence>
<proteinExistence type="predicted"/>
<gene>
    <name evidence="2" type="primary">tssB</name>
    <name evidence="1" type="ORF">AOG27_16355</name>
    <name evidence="2" type="ORF">PQI24_20420</name>
</gene>
<reference evidence="1 3" key="1">
    <citation type="submission" date="2015-09" db="EMBL/GenBank/DDBJ databases">
        <title>Draft Genome Sequence of Pseudoalteromonas lipolytica UCD-48B.</title>
        <authorList>
            <person name="Krusor M."/>
            <person name="Coil D.A."/>
            <person name="Lang J.M."/>
            <person name="Eisen J.A."/>
            <person name="Alexiev A."/>
        </authorList>
    </citation>
    <scope>NUCLEOTIDE SEQUENCE [LARGE SCALE GENOMIC DNA]</scope>
    <source>
        <strain evidence="1 3">UCD-48B</strain>
    </source>
</reference>
<sequence>MTDTFQKEIPRARINISLELDTDGASQKSELPLKMLVIGDYSNGQNSQELAERERVTINKNNIEQVLKDIAPKANFQVANKIKGDGDINVNLQFDSFKSFDPEQVAAQVPELNKMMAMRNLLRDLKSNLLDNSSLRKELERVLQNQPELDELKAKLDEIAPLASEDEKQPVTE</sequence>
<evidence type="ECO:0000313" key="4">
    <source>
        <dbReference type="Proteomes" id="UP001377972"/>
    </source>
</evidence>
<evidence type="ECO:0000313" key="1">
    <source>
        <dbReference type="EMBL" id="KPM82542.1"/>
    </source>
</evidence>
<organism evidence="1 3">
    <name type="scientific">Pseudoalteromonas lipolytica</name>
    <dbReference type="NCBI Taxonomy" id="570156"/>
    <lineage>
        <taxon>Bacteria</taxon>
        <taxon>Pseudomonadati</taxon>
        <taxon>Pseudomonadota</taxon>
        <taxon>Gammaproteobacteria</taxon>
        <taxon>Alteromonadales</taxon>
        <taxon>Pseudoalteromonadaceae</taxon>
        <taxon>Pseudoalteromonas</taxon>
    </lineage>
</organism>
<accession>A0A0P7E5P5</accession>
<protein>
    <submittedName>
        <fullName evidence="1">Type VI secretion protein</fullName>
    </submittedName>
    <submittedName>
        <fullName evidence="2">Type VI secretion system contractile sheath small subunit</fullName>
    </submittedName>
</protein>
<dbReference type="OrthoDB" id="9789942at2"/>
<reference evidence="2 4" key="2">
    <citation type="submission" date="2023-01" db="EMBL/GenBank/DDBJ databases">
        <title>Trichodesmium-associated heterotrophic epibiont bacteria.</title>
        <authorList>
            <person name="Cleveland C.S."/>
            <person name="Webb E.A."/>
        </authorList>
    </citation>
    <scope>NUCLEOTIDE SEQUENCE [LARGE SCALE GENOMIC DNA]</scope>
    <source>
        <strain evidence="2 4">USCH2</strain>
    </source>
</reference>
<dbReference type="PANTHER" id="PTHR35850">
    <property type="entry name" value="CYTOPLASMIC PROTEIN-RELATED"/>
    <property type="match status" value="1"/>
</dbReference>
<comment type="caution">
    <text evidence="1">The sequence shown here is derived from an EMBL/GenBank/DDBJ whole genome shotgun (WGS) entry which is preliminary data.</text>
</comment>
<dbReference type="EMBL" id="LJTC01000011">
    <property type="protein sequence ID" value="KPM82542.1"/>
    <property type="molecule type" value="Genomic_DNA"/>
</dbReference>
<dbReference type="PATRIC" id="fig|570156.3.peg.1200"/>
<dbReference type="Proteomes" id="UP000050378">
    <property type="component" value="Unassembled WGS sequence"/>
</dbReference>
<dbReference type="InterPro" id="IPR008312">
    <property type="entry name" value="T6SS_TssB1"/>
</dbReference>
<dbReference type="EMBL" id="JAQPZS010000030">
    <property type="protein sequence ID" value="MEJ6498406.1"/>
    <property type="molecule type" value="Genomic_DNA"/>
</dbReference>
<dbReference type="Proteomes" id="UP001377972">
    <property type="component" value="Unassembled WGS sequence"/>
</dbReference>
<dbReference type="NCBIfam" id="TIGR03358">
    <property type="entry name" value="VI_chp_5"/>
    <property type="match status" value="1"/>
</dbReference>